<sequence length="46" mass="5523">MKTNKREHNGFYNEKNTVHTLHCCYWIIWLIIATSLRKSIVTAQFL</sequence>
<proteinExistence type="predicted"/>
<gene>
    <name evidence="1" type="ORF">TPSB3V08_LOCUS1867</name>
</gene>
<evidence type="ECO:0000313" key="1">
    <source>
        <dbReference type="EMBL" id="CAD7398773.1"/>
    </source>
</evidence>
<name>A0A7R9CPV5_TIMPO</name>
<reference evidence="1" key="1">
    <citation type="submission" date="2020-11" db="EMBL/GenBank/DDBJ databases">
        <authorList>
            <person name="Tran Van P."/>
        </authorList>
    </citation>
    <scope>NUCLEOTIDE SEQUENCE</scope>
</reference>
<protein>
    <submittedName>
        <fullName evidence="1">Uncharacterized protein</fullName>
    </submittedName>
</protein>
<dbReference type="AlphaFoldDB" id="A0A7R9CPV5"/>
<dbReference type="EMBL" id="OD000678">
    <property type="protein sequence ID" value="CAD7398773.1"/>
    <property type="molecule type" value="Genomic_DNA"/>
</dbReference>
<accession>A0A7R9CPV5</accession>
<organism evidence="1">
    <name type="scientific">Timema poppense</name>
    <name type="common">Walking stick</name>
    <dbReference type="NCBI Taxonomy" id="170557"/>
    <lineage>
        <taxon>Eukaryota</taxon>
        <taxon>Metazoa</taxon>
        <taxon>Ecdysozoa</taxon>
        <taxon>Arthropoda</taxon>
        <taxon>Hexapoda</taxon>
        <taxon>Insecta</taxon>
        <taxon>Pterygota</taxon>
        <taxon>Neoptera</taxon>
        <taxon>Polyneoptera</taxon>
        <taxon>Phasmatodea</taxon>
        <taxon>Timematodea</taxon>
        <taxon>Timematoidea</taxon>
        <taxon>Timematidae</taxon>
        <taxon>Timema</taxon>
    </lineage>
</organism>